<evidence type="ECO:0000256" key="1">
    <source>
        <dbReference type="ARBA" id="ARBA00006484"/>
    </source>
</evidence>
<proteinExistence type="inferred from homology"/>
<dbReference type="Proteomes" id="UP000284021">
    <property type="component" value="Unassembled WGS sequence"/>
</dbReference>
<dbReference type="EMBL" id="QYUR01000008">
    <property type="protein sequence ID" value="RJG09112.1"/>
    <property type="molecule type" value="Genomic_DNA"/>
</dbReference>
<gene>
    <name evidence="4" type="ORF">D3879_25245</name>
</gene>
<dbReference type="GO" id="GO:0005829">
    <property type="term" value="C:cytosol"/>
    <property type="evidence" value="ECO:0007669"/>
    <property type="project" value="TreeGrafter"/>
</dbReference>
<dbReference type="InterPro" id="IPR002347">
    <property type="entry name" value="SDR_fam"/>
</dbReference>
<dbReference type="Gene3D" id="3.40.50.720">
    <property type="entry name" value="NAD(P)-binding Rossmann-like Domain"/>
    <property type="match status" value="1"/>
</dbReference>
<dbReference type="CDD" id="cd05233">
    <property type="entry name" value="SDR_c"/>
    <property type="match status" value="1"/>
</dbReference>
<name>A0A418X9H0_9PSED</name>
<dbReference type="PRINTS" id="PR00081">
    <property type="entry name" value="GDHRDH"/>
</dbReference>
<dbReference type="InterPro" id="IPR036291">
    <property type="entry name" value="NAD(P)-bd_dom_sf"/>
</dbReference>
<comment type="similarity">
    <text evidence="1">Belongs to the short-chain dehydrogenases/reductases (SDR) family.</text>
</comment>
<evidence type="ECO:0000256" key="2">
    <source>
        <dbReference type="ARBA" id="ARBA00022857"/>
    </source>
</evidence>
<dbReference type="GO" id="GO:0016491">
    <property type="term" value="F:oxidoreductase activity"/>
    <property type="evidence" value="ECO:0007669"/>
    <property type="project" value="UniProtKB-KW"/>
</dbReference>
<keyword evidence="2" id="KW-0521">NADP</keyword>
<evidence type="ECO:0000256" key="3">
    <source>
        <dbReference type="ARBA" id="ARBA00023002"/>
    </source>
</evidence>
<dbReference type="SUPFAM" id="SSF51735">
    <property type="entry name" value="NAD(P)-binding Rossmann-fold domains"/>
    <property type="match status" value="1"/>
</dbReference>
<organism evidence="4 5">
    <name type="scientific">Pseudomonas cavernicola</name>
    <dbReference type="NCBI Taxonomy" id="2320866"/>
    <lineage>
        <taxon>Bacteria</taxon>
        <taxon>Pseudomonadati</taxon>
        <taxon>Pseudomonadota</taxon>
        <taxon>Gammaproteobacteria</taxon>
        <taxon>Pseudomonadales</taxon>
        <taxon>Pseudomonadaceae</taxon>
        <taxon>Pseudomonas</taxon>
    </lineage>
</organism>
<evidence type="ECO:0000313" key="4">
    <source>
        <dbReference type="EMBL" id="RJG09112.1"/>
    </source>
</evidence>
<dbReference type="PANTHER" id="PTHR43391:SF14">
    <property type="entry name" value="DEHYDROGENASE_REDUCTASE SDR FAMILY PROTEIN 7-LIKE"/>
    <property type="match status" value="1"/>
</dbReference>
<comment type="caution">
    <text evidence="4">The sequence shown here is derived from an EMBL/GenBank/DDBJ whole genome shotgun (WGS) entry which is preliminary data.</text>
</comment>
<evidence type="ECO:0000313" key="5">
    <source>
        <dbReference type="Proteomes" id="UP000284021"/>
    </source>
</evidence>
<reference evidence="4 5" key="1">
    <citation type="submission" date="2018-09" db="EMBL/GenBank/DDBJ databases">
        <authorList>
            <person name="Zhu H."/>
        </authorList>
    </citation>
    <scope>NUCLEOTIDE SEQUENCE [LARGE SCALE GENOMIC DNA]</scope>
    <source>
        <strain evidence="4 5">K1S02-6</strain>
    </source>
</reference>
<keyword evidence="3" id="KW-0560">Oxidoreductase</keyword>
<dbReference type="RefSeq" id="WP_119956906.1">
    <property type="nucleotide sequence ID" value="NZ_QYUR01000008.1"/>
</dbReference>
<dbReference type="NCBIfam" id="NF005909">
    <property type="entry name" value="PRK07890.1"/>
    <property type="match status" value="1"/>
</dbReference>
<dbReference type="PANTHER" id="PTHR43391">
    <property type="entry name" value="RETINOL DEHYDROGENASE-RELATED"/>
    <property type="match status" value="1"/>
</dbReference>
<dbReference type="OrthoDB" id="9780084at2"/>
<sequence>MLLKDKVIMISGIGPGLGVKLAVEAAREGAAGVAIAARTEQKLIDAEAQIRAIGSACEVLRLPTDISDRSACKRFVEASVERFGRIDGLINSAYIHGDFMPVESGNLEHWREVFDINLFGTLTLTQEVLPQMKAQQAGAIAIINTLGAQKPYAGGACYAASKGSLAVAVRYLASELAAHGIRANSLACGWMWGEPVQAHIRQTAATHGIAEQEVIDQYSAQIPGGRMPTDSDCARAALFLVSDYAGAINGALLDANGGEYMR</sequence>
<keyword evidence="5" id="KW-1185">Reference proteome</keyword>
<accession>A0A418X9H0</accession>
<protein>
    <submittedName>
        <fullName evidence="4">SDR family oxidoreductase</fullName>
    </submittedName>
</protein>
<dbReference type="Pfam" id="PF13561">
    <property type="entry name" value="adh_short_C2"/>
    <property type="match status" value="1"/>
</dbReference>
<dbReference type="AlphaFoldDB" id="A0A418X9H0"/>